<dbReference type="InterPro" id="IPR020845">
    <property type="entry name" value="AMP-binding_CS"/>
</dbReference>
<dbReference type="Pfam" id="PF00501">
    <property type="entry name" value="AMP-binding"/>
    <property type="match status" value="1"/>
</dbReference>
<gene>
    <name evidence="3" type="ORF">MEDL_59662</name>
</gene>
<accession>A0A8S3UYT8</accession>
<organism evidence="3 4">
    <name type="scientific">Mytilus edulis</name>
    <name type="common">Blue mussel</name>
    <dbReference type="NCBI Taxonomy" id="6550"/>
    <lineage>
        <taxon>Eukaryota</taxon>
        <taxon>Metazoa</taxon>
        <taxon>Spiralia</taxon>
        <taxon>Lophotrochozoa</taxon>
        <taxon>Mollusca</taxon>
        <taxon>Bivalvia</taxon>
        <taxon>Autobranchia</taxon>
        <taxon>Pteriomorphia</taxon>
        <taxon>Mytilida</taxon>
        <taxon>Mytiloidea</taxon>
        <taxon>Mytilidae</taxon>
        <taxon>Mytilinae</taxon>
        <taxon>Mytilus</taxon>
    </lineage>
</organism>
<dbReference type="EMBL" id="CAJPWZ010002914">
    <property type="protein sequence ID" value="CAG2247759.1"/>
    <property type="molecule type" value="Genomic_DNA"/>
</dbReference>
<feature type="domain" description="AMP-binding enzyme C-terminal" evidence="2">
    <location>
        <begin position="496"/>
        <end position="578"/>
    </location>
</feature>
<proteinExistence type="predicted"/>
<dbReference type="CDD" id="cd04433">
    <property type="entry name" value="AFD_class_I"/>
    <property type="match status" value="1"/>
</dbReference>
<reference evidence="3" key="1">
    <citation type="submission" date="2021-03" db="EMBL/GenBank/DDBJ databases">
        <authorList>
            <person name="Bekaert M."/>
        </authorList>
    </citation>
    <scope>NUCLEOTIDE SEQUENCE</scope>
</reference>
<dbReference type="EC" id="6.2.1.-" evidence="3"/>
<dbReference type="Pfam" id="PF13193">
    <property type="entry name" value="AMP-binding_C"/>
    <property type="match status" value="1"/>
</dbReference>
<dbReference type="PANTHER" id="PTHR42814:SF3">
    <property type="entry name" value="BETA-N-ACETYLHEXOSAMINIDASE"/>
    <property type="match status" value="1"/>
</dbReference>
<dbReference type="Gene3D" id="3.40.50.12780">
    <property type="entry name" value="N-terminal domain of ligase-like"/>
    <property type="match status" value="1"/>
</dbReference>
<evidence type="ECO:0000259" key="2">
    <source>
        <dbReference type="Pfam" id="PF13193"/>
    </source>
</evidence>
<dbReference type="InterPro" id="IPR000873">
    <property type="entry name" value="AMP-dep_synth/lig_dom"/>
</dbReference>
<protein>
    <submittedName>
        <fullName evidence="3">K00666</fullName>
        <ecNumber evidence="3">6.2.1.-</ecNumber>
    </submittedName>
</protein>
<dbReference type="OrthoDB" id="10253869at2759"/>
<dbReference type="SUPFAM" id="SSF56801">
    <property type="entry name" value="Acetyl-CoA synthetase-like"/>
    <property type="match status" value="1"/>
</dbReference>
<dbReference type="PANTHER" id="PTHR42814">
    <property type="entry name" value="AMP-BINDING DOMAIN-CONTAINING PROTEIN"/>
    <property type="match status" value="1"/>
</dbReference>
<feature type="domain" description="AMP-dependent synthetase/ligase" evidence="1">
    <location>
        <begin position="58"/>
        <end position="444"/>
    </location>
</feature>
<dbReference type="InterPro" id="IPR045851">
    <property type="entry name" value="AMP-bd_C_sf"/>
</dbReference>
<dbReference type="Gene3D" id="3.30.300.30">
    <property type="match status" value="1"/>
</dbReference>
<dbReference type="PROSITE" id="PS00455">
    <property type="entry name" value="AMP_BINDING"/>
    <property type="match status" value="1"/>
</dbReference>
<evidence type="ECO:0000259" key="1">
    <source>
        <dbReference type="Pfam" id="PF00501"/>
    </source>
</evidence>
<dbReference type="GO" id="GO:0016874">
    <property type="term" value="F:ligase activity"/>
    <property type="evidence" value="ECO:0007669"/>
    <property type="project" value="UniProtKB-KW"/>
</dbReference>
<dbReference type="InterPro" id="IPR025110">
    <property type="entry name" value="AMP-bd_C"/>
</dbReference>
<keyword evidence="3" id="KW-0436">Ligase</keyword>
<sequence>MYQEEKHILRSHPNLFIRSVSISDTPFSYYNKNMEDISYLCNPMVEPFVYETIKDKLERYSKETPDKEAIVFYTPEFERQSLTFGNLYRKSWECAQGLIKLGIQPGDVVGLGLPNIPEWIFCHFGIALAGAITLGFSYLSNDGQNIVQALNQSKKCTAIIFGDSAEKIDIVRQFVSGTNENGRVLKTEVSSLKYAIRVGTEDAGDFPFTYGSLQQLAEFNFGIELPILLPDDVCIIMMTSGTTGQSKLIPKTHFHVSSVLPMTNQVMRMEKEDVIFNSQPFIWIGGYVFSLLNLGNTLVTVTSYLNNISTARQFAKLTAKVIEKENCTFAGIYGPSLLEYSDGEINCSSFPLKCVTTAGFPLSTNYASVIEKVARRFINVYGTTELGSICYKEIVRPEDFEDYSVGSPVRGIEITVLDQAGKLCKRNVTGEINVRSSVRFLGYLNNQEKTIEVLDQSGWFKTNDIGYVTSDGQVVVSGRLSDVIIIGGWKMSPVHLENVLSAHPDILDVKVIAIEDKVMFQEACACLMKKPESTTTWDDLKALIPNKGITKKENIHNRLAVPKYHVFIDSFPRTISGKVDKKQLKEEVLKVLKVK</sequence>
<comment type="caution">
    <text evidence="3">The sequence shown here is derived from an EMBL/GenBank/DDBJ whole genome shotgun (WGS) entry which is preliminary data.</text>
</comment>
<keyword evidence="4" id="KW-1185">Reference proteome</keyword>
<dbReference type="InterPro" id="IPR042099">
    <property type="entry name" value="ANL_N_sf"/>
</dbReference>
<dbReference type="AlphaFoldDB" id="A0A8S3UYT8"/>
<dbReference type="Proteomes" id="UP000683360">
    <property type="component" value="Unassembled WGS sequence"/>
</dbReference>
<evidence type="ECO:0000313" key="4">
    <source>
        <dbReference type="Proteomes" id="UP000683360"/>
    </source>
</evidence>
<name>A0A8S3UYT8_MYTED</name>
<evidence type="ECO:0000313" key="3">
    <source>
        <dbReference type="EMBL" id="CAG2247759.1"/>
    </source>
</evidence>